<dbReference type="PANTHER" id="PTHR10492">
    <property type="match status" value="1"/>
</dbReference>
<accession>A0A4Y2PK22</accession>
<dbReference type="AlphaFoldDB" id="A0A4Y2PK22"/>
<dbReference type="EMBL" id="BGPR01011645">
    <property type="protein sequence ID" value="GBN52325.1"/>
    <property type="molecule type" value="Genomic_DNA"/>
</dbReference>
<feature type="region of interest" description="Disordered" evidence="1">
    <location>
        <begin position="19"/>
        <end position="38"/>
    </location>
</feature>
<dbReference type="EMBL" id="BGPR01011638">
    <property type="protein sequence ID" value="GBN52271.1"/>
    <property type="molecule type" value="Genomic_DNA"/>
</dbReference>
<reference evidence="3 4" key="1">
    <citation type="journal article" date="2019" name="Sci. Rep.">
        <title>Orb-weaving spider Araneus ventricosus genome elucidates the spidroin gene catalogue.</title>
        <authorList>
            <person name="Kono N."/>
            <person name="Nakamura H."/>
            <person name="Ohtoshi R."/>
            <person name="Moran D.A.P."/>
            <person name="Shinohara A."/>
            <person name="Yoshida Y."/>
            <person name="Fujiwara M."/>
            <person name="Mori M."/>
            <person name="Tomita M."/>
            <person name="Arakawa K."/>
        </authorList>
    </citation>
    <scope>NUCLEOTIDE SEQUENCE [LARGE SCALE GENOMIC DNA]</scope>
</reference>
<name>A0A4Y2PK22_ARAVE</name>
<proteinExistence type="predicted"/>
<keyword evidence="4" id="KW-1185">Reference proteome</keyword>
<dbReference type="Proteomes" id="UP000499080">
    <property type="component" value="Unassembled WGS sequence"/>
</dbReference>
<dbReference type="OrthoDB" id="1728974at2759"/>
<sequence>MVRESISRQKMLLNVPKHLRKQHSHVSSNSAPKMSLHAPYCTTKYPSTTLGTMETRHRKDESKGRLLLREVRGPTQACQLKGLLEDKEHWNKAFKEEAASRSPKILSNLFAVMLRTCSMSSPEQLWMDHKENLSEDILHQARIQQKNMDLDYCDVIFNRALIDIEDKIIFMGGSDLKSFGLPQPNRNRDSVLPSEERTERNYDTDALIKYTEENEPKMVQDQKEAFDKITKAVFDRCGGIFFWILLVVRGKLF</sequence>
<evidence type="ECO:0000313" key="2">
    <source>
        <dbReference type="EMBL" id="GBN52271.1"/>
    </source>
</evidence>
<evidence type="ECO:0000313" key="3">
    <source>
        <dbReference type="EMBL" id="GBN52325.1"/>
    </source>
</evidence>
<dbReference type="PANTHER" id="PTHR10492:SF57">
    <property type="entry name" value="ATP-DEPENDENT DNA HELICASE"/>
    <property type="match status" value="1"/>
</dbReference>
<organism evidence="3 4">
    <name type="scientific">Araneus ventricosus</name>
    <name type="common">Orbweaver spider</name>
    <name type="synonym">Epeira ventricosa</name>
    <dbReference type="NCBI Taxonomy" id="182803"/>
    <lineage>
        <taxon>Eukaryota</taxon>
        <taxon>Metazoa</taxon>
        <taxon>Ecdysozoa</taxon>
        <taxon>Arthropoda</taxon>
        <taxon>Chelicerata</taxon>
        <taxon>Arachnida</taxon>
        <taxon>Araneae</taxon>
        <taxon>Araneomorphae</taxon>
        <taxon>Entelegynae</taxon>
        <taxon>Araneoidea</taxon>
        <taxon>Araneidae</taxon>
        <taxon>Araneus</taxon>
    </lineage>
</organism>
<protein>
    <submittedName>
        <fullName evidence="3">Uncharacterized protein</fullName>
    </submittedName>
</protein>
<evidence type="ECO:0000256" key="1">
    <source>
        <dbReference type="SAM" id="MobiDB-lite"/>
    </source>
</evidence>
<comment type="caution">
    <text evidence="3">The sequence shown here is derived from an EMBL/GenBank/DDBJ whole genome shotgun (WGS) entry which is preliminary data.</text>
</comment>
<gene>
    <name evidence="3" type="ORF">AVEN_161643_1</name>
    <name evidence="2" type="ORF">AVEN_204243_1</name>
</gene>
<evidence type="ECO:0000313" key="4">
    <source>
        <dbReference type="Proteomes" id="UP000499080"/>
    </source>
</evidence>